<sequence length="1753" mass="192502">MDKLSEFINGLQTILDSPNPPREDLVHVIQSTQRDFLSSALAISTVTWSTRTHLELVKIVISLPIHEPSPDLVMAQPTVSHEADPFFAADYFDKVRNQILATPIQQLADSDGSWIRNIGFSIEATIMQASRRADALEKLEELTKSGEANGGQDLSRIRMYCAHVLGSGTLAMHHWVAIARMVFTMFYVLPFSTRTMISSSSDEKNSSSSSSSNGSGGDDRLLNVHGAQLLTHYSSWLQIVMQLVDNHGPTLCRRMPTVIEDPVTKQFKWGVPTLHLVATTEILRNFLIRRILLGCHRQPLPSEVIASSRISIGWASSLASINAEELRLEQFEQAILSKIIAQDASSVYGMMSEQHHLLQMAEEYAKNIAHIDAVPGTLECLELSLMHTCHGLAPILGFEEQALTQAMDMRKILECLRDMKSTALSTCYAPLFGLYPQGASVMPSYAELLLLRMATVTFNVDQQWGDVASALSPENLPEISPALSSHLGRVLRIAAVYFDAFSLNTSEPLVDPATSRASFASIISRLMEYSFMRQANADDLSSIFMADARSSAAQQPSAEELLLMGIDWICEFIRFGREFMAPKLLSTQVAASVERAMAFFIAQNQMTELVDLFSRLGLDQWKMLASACFSSGKAHDVDYDSALGIVWSSAQRMVALGFPRTISSSSSSLLDPDSWQIAVSLSYPAGAFLGYLLIIKCIDTAKQLVYTNDAGEMVARLNKDGIETLRKVEKMLSVDGLGAWPAPSSAAFTPRLYAGGKTASEFESFARSQLSEAICVLSSSSSSMFAQKLGIPASSSKFTEADMRIVAIFINSYVEKASDLLPKLTSMVEMSAKSQAAGSNANQQPNPFKAVNILNRLPPIESQYNSNACDIPAAVSLWCRNVARLPYSSSRMHIQSLISECYPSNFKHYLEQIIVRFMEAEPLVGVDLVIGSMADHMWKNQIVYSRRASPFYAIRSMFSSTRILKKDHYSSSYTAAAHSAVSLAGATASGYSPQVAESDPNSTARELANSKTGPVFNAVVGGKVRPHAGSQAYSSVSSQQVPTTAEQTKAALSSTGNRSASTSAMTIASRHREEESVSSPVACQRILQLLVALRYGNSMTETPIYIWLTDCIDHAPISVMQPFFETLLSQTPPKFSSDLPVEPDWNKKVFAYLSMWANDPQLRTRRMSLAMASAVLCDVMQNGKEKWADRWSKWSKMIRPSVFQLFSAVKQTSLQRDVVKAMLEVPLDLHSNKGDAEAEAEADDTSAFSNLATIRSHPIFLLTDILNAESERNKLAFANAHDWFLSFIMPRILCLVHDNGNARNILGQLLMSVSNLYSVVPWLDIATSLVQNVPLSRGCPVAMNSAMAKRHFVSFVSPLARILFAISSSVEGAADTAEDEPSADIDAGDNSEEPISARSGTTDMSASAADTFSETDHGYDDEMNAEGELNWQWLEECLVVYLRDSSNSSKGNNTDLEDTIDALLDVYTYSSVHGLRQAIENVVVASSMHDTRIADIVLCRIFSKRPLDIFTLHSLRPRAPSSMPVFAHSATDGESQFRPGAEIFPLAKRILQLVLGDGMDHARILQASNIIEHCMWTICEEPDVRRNLIALKPRLIPKEQRPAPNETGASHEIVLQTTSGSLHIPSEAVASAAAYALDRSVYLLGLLATGSMDIAGIKSLFLVLANSRVFLATLMTAVGDSMRQFATLSTTRELLGTLWAISDHGSTKVEDSGLTTEQVWTGINFFALAQRLNSQLPEEFMSWTQVQSLSTRN</sequence>
<feature type="region of interest" description="Disordered" evidence="1">
    <location>
        <begin position="1031"/>
        <end position="1064"/>
    </location>
</feature>
<dbReference type="Proteomes" id="UP001145021">
    <property type="component" value="Unassembled WGS sequence"/>
</dbReference>
<evidence type="ECO:0000313" key="2">
    <source>
        <dbReference type="EMBL" id="KAJ1642267.1"/>
    </source>
</evidence>
<evidence type="ECO:0000313" key="3">
    <source>
        <dbReference type="Proteomes" id="UP001145021"/>
    </source>
</evidence>
<feature type="compositionally biased region" description="Acidic residues" evidence="1">
    <location>
        <begin position="1376"/>
        <end position="1392"/>
    </location>
</feature>
<reference evidence="2" key="1">
    <citation type="submission" date="2022-07" db="EMBL/GenBank/DDBJ databases">
        <title>Phylogenomic reconstructions and comparative analyses of Kickxellomycotina fungi.</title>
        <authorList>
            <person name="Reynolds N.K."/>
            <person name="Stajich J.E."/>
            <person name="Barry K."/>
            <person name="Grigoriev I.V."/>
            <person name="Crous P."/>
            <person name="Smith M.E."/>
        </authorList>
    </citation>
    <scope>NUCLEOTIDE SEQUENCE</scope>
    <source>
        <strain evidence="2">NBRC 105413</strain>
    </source>
</reference>
<keyword evidence="3" id="KW-1185">Reference proteome</keyword>
<dbReference type="EMBL" id="JANBOH010000438">
    <property type="protein sequence ID" value="KAJ1642267.1"/>
    <property type="molecule type" value="Genomic_DNA"/>
</dbReference>
<name>A0A9W8CGJ7_9FUNG</name>
<comment type="caution">
    <text evidence="2">The sequence shown here is derived from an EMBL/GenBank/DDBJ whole genome shotgun (WGS) entry which is preliminary data.</text>
</comment>
<feature type="region of interest" description="Disordered" evidence="1">
    <location>
        <begin position="198"/>
        <end position="217"/>
    </location>
</feature>
<accession>A0A9W8CGJ7</accession>
<protein>
    <submittedName>
        <fullName evidence="2">Uncharacterized protein</fullName>
    </submittedName>
</protein>
<feature type="compositionally biased region" description="Polar residues" evidence="1">
    <location>
        <begin position="1042"/>
        <end position="1064"/>
    </location>
</feature>
<proteinExistence type="predicted"/>
<feature type="compositionally biased region" description="Polar residues" evidence="1">
    <location>
        <begin position="1398"/>
        <end position="1407"/>
    </location>
</feature>
<evidence type="ECO:0000256" key="1">
    <source>
        <dbReference type="SAM" id="MobiDB-lite"/>
    </source>
</evidence>
<gene>
    <name evidence="2" type="ORF">LPJ64_005873</name>
</gene>
<organism evidence="2 3">
    <name type="scientific">Coemansia asiatica</name>
    <dbReference type="NCBI Taxonomy" id="1052880"/>
    <lineage>
        <taxon>Eukaryota</taxon>
        <taxon>Fungi</taxon>
        <taxon>Fungi incertae sedis</taxon>
        <taxon>Zoopagomycota</taxon>
        <taxon>Kickxellomycotina</taxon>
        <taxon>Kickxellomycetes</taxon>
        <taxon>Kickxellales</taxon>
        <taxon>Kickxellaceae</taxon>
        <taxon>Coemansia</taxon>
    </lineage>
</organism>
<feature type="region of interest" description="Disordered" evidence="1">
    <location>
        <begin position="1375"/>
        <end position="1407"/>
    </location>
</feature>